<dbReference type="EMBL" id="QGGY01000018">
    <property type="protein sequence ID" value="PWJ72505.1"/>
    <property type="molecule type" value="Genomic_DNA"/>
</dbReference>
<comment type="caution">
    <text evidence="3">The sequence shown here is derived from an EMBL/GenBank/DDBJ whole genome shotgun (WGS) entry which is preliminary data.</text>
</comment>
<organism evidence="3 4">
    <name type="scientific">Murimonas intestini</name>
    <dbReference type="NCBI Taxonomy" id="1337051"/>
    <lineage>
        <taxon>Bacteria</taxon>
        <taxon>Bacillati</taxon>
        <taxon>Bacillota</taxon>
        <taxon>Clostridia</taxon>
        <taxon>Lachnospirales</taxon>
        <taxon>Lachnospiraceae</taxon>
        <taxon>Murimonas</taxon>
    </lineage>
</organism>
<dbReference type="CDD" id="cd16935">
    <property type="entry name" value="HATPase_AgrC-ComD-like"/>
    <property type="match status" value="1"/>
</dbReference>
<sequence length="445" mass="50825">MMEPIWWIREIDWRISSGVIFFIQLVIWNRREKKSSYPVRILLSFVLLCGASWCMRYVIEELLTVKLVVATAGSIYIMVLSLLFIICYLFCYQASVDSGIFNGLIALTVYRMSWNMVKLISAIPVGPDAAWTDGSPFQSIMSYLLYLTMCIGCCKVYRRFVKRPVSFPVRSLLGLFAVILLCQMLLEFTYQFLYSGSVQTGVLFFLTALLYCVVNFILCVVGASLTLLQEENLSMQNFIRSKQQYYEISREGILSLQIKCHDLKHQIGLIRSAEGESELQRHMNSLSDSIDEYNTVVDSGNKGLDVVLTEKNIICSMNGIRFTYIIDGTLFSFLTDMEIYALFGNAMDNALEGMEDVVCKEKKFISLKAARRNDMVILVVENYYEHELKFENGLPVTTKMEKSYHGFGLRSIMSIAQQHGGNVSVQADNNIFMLTVSMKNEQEQK</sequence>
<feature type="transmembrane region" description="Helical" evidence="1">
    <location>
        <begin position="99"/>
        <end position="117"/>
    </location>
</feature>
<keyword evidence="4" id="KW-1185">Reference proteome</keyword>
<reference evidence="3 4" key="1">
    <citation type="submission" date="2018-05" db="EMBL/GenBank/DDBJ databases">
        <authorList>
            <person name="Goeker M."/>
            <person name="Huntemann M."/>
            <person name="Clum A."/>
            <person name="Pillay M."/>
            <person name="Palaniappan K."/>
            <person name="Varghese N."/>
            <person name="Mikhailova N."/>
            <person name="Stamatis D."/>
            <person name="Reddy T."/>
            <person name="Daum C."/>
            <person name="Shapiro N."/>
            <person name="Ivanova N."/>
            <person name="Kyrpides N."/>
            <person name="Woyke T."/>
        </authorList>
    </citation>
    <scope>NUCLEOTIDE SEQUENCE [LARGE SCALE GENOMIC DNA]</scope>
    <source>
        <strain evidence="3 4">DSM 26524</strain>
    </source>
</reference>
<protein>
    <submittedName>
        <fullName evidence="3">Signal transduction histidine kinase</fullName>
    </submittedName>
</protein>
<keyword evidence="1" id="KW-0472">Membrane</keyword>
<dbReference type="RefSeq" id="WP_109748490.1">
    <property type="nucleotide sequence ID" value="NZ_CABJAT010000011.1"/>
</dbReference>
<dbReference type="GO" id="GO:0016301">
    <property type="term" value="F:kinase activity"/>
    <property type="evidence" value="ECO:0007669"/>
    <property type="project" value="UniProtKB-KW"/>
</dbReference>
<keyword evidence="3" id="KW-0418">Kinase</keyword>
<feature type="transmembrane region" description="Helical" evidence="1">
    <location>
        <begin position="169"/>
        <end position="190"/>
    </location>
</feature>
<dbReference type="Gene3D" id="3.30.565.10">
    <property type="entry name" value="Histidine kinase-like ATPase, C-terminal domain"/>
    <property type="match status" value="1"/>
</dbReference>
<keyword evidence="1" id="KW-0812">Transmembrane</keyword>
<feature type="transmembrane region" description="Helical" evidence="1">
    <location>
        <begin position="137"/>
        <end position="157"/>
    </location>
</feature>
<proteinExistence type="predicted"/>
<feature type="transmembrane region" description="Helical" evidence="1">
    <location>
        <begin position="202"/>
        <end position="228"/>
    </location>
</feature>
<gene>
    <name evidence="3" type="ORF">C7383_118116</name>
</gene>
<dbReference type="AlphaFoldDB" id="A0AB73SYM2"/>
<dbReference type="SUPFAM" id="SSF55874">
    <property type="entry name" value="ATPase domain of HSP90 chaperone/DNA topoisomerase II/histidine kinase"/>
    <property type="match status" value="1"/>
</dbReference>
<dbReference type="InterPro" id="IPR032834">
    <property type="entry name" value="NatK-like_C"/>
</dbReference>
<dbReference type="Proteomes" id="UP000245412">
    <property type="component" value="Unassembled WGS sequence"/>
</dbReference>
<keyword evidence="1" id="KW-1133">Transmembrane helix</keyword>
<feature type="transmembrane region" description="Helical" evidence="1">
    <location>
        <begin position="41"/>
        <end position="59"/>
    </location>
</feature>
<feature type="transmembrane region" description="Helical" evidence="1">
    <location>
        <begin position="65"/>
        <end position="92"/>
    </location>
</feature>
<dbReference type="Pfam" id="PF14501">
    <property type="entry name" value="HATPase_c_5"/>
    <property type="match status" value="1"/>
</dbReference>
<evidence type="ECO:0000259" key="2">
    <source>
        <dbReference type="Pfam" id="PF14501"/>
    </source>
</evidence>
<accession>A0AB73SYM2</accession>
<feature type="domain" description="Sensor histidine kinase NatK-like C-terminal" evidence="2">
    <location>
        <begin position="337"/>
        <end position="438"/>
    </location>
</feature>
<evidence type="ECO:0000313" key="4">
    <source>
        <dbReference type="Proteomes" id="UP000245412"/>
    </source>
</evidence>
<evidence type="ECO:0000256" key="1">
    <source>
        <dbReference type="SAM" id="Phobius"/>
    </source>
</evidence>
<keyword evidence="3" id="KW-0808">Transferase</keyword>
<dbReference type="InterPro" id="IPR036890">
    <property type="entry name" value="HATPase_C_sf"/>
</dbReference>
<name>A0AB73SYM2_9FIRM</name>
<evidence type="ECO:0000313" key="3">
    <source>
        <dbReference type="EMBL" id="PWJ72505.1"/>
    </source>
</evidence>